<comment type="caution">
    <text evidence="2">The sequence shown here is derived from an EMBL/GenBank/DDBJ whole genome shotgun (WGS) entry which is preliminary data.</text>
</comment>
<evidence type="ECO:0000313" key="2">
    <source>
        <dbReference type="EMBL" id="MFK7000686.1"/>
    </source>
</evidence>
<accession>A0ABW8P880</accession>
<keyword evidence="1" id="KW-0812">Transmembrane</keyword>
<dbReference type="RefSeq" id="WP_405334553.1">
    <property type="nucleotide sequence ID" value="NZ_JAZGZP010000009.1"/>
</dbReference>
<sequence length="377" mass="43117">MNELLATFFNNEIANGQIIMMIIFSCFIAIFHTVILMTLWDINLKPKWICFLVNPLLIGITALIYRNAVSFIFILIAISVFVMAIIGMVHSAIVQSREDKIEKEKFNIKYNIKPKPKWQKVLSLILSIVVFGVFSFLGIYTFVIVFLAIIVMAFLPSNKNRFLKYQAILPTSKIHTVAMGLAEVRGKLKAKELLKSPLKDKDCIGFYYEIEDCTTDSEGRDSYSTIFTNQVCNPFYIEDETGVIAVNPENLELVWLKVDEQYTTRGKRHTQYLLKPNDEMLLIGKASLENNVPTFVYESIKKVFAITPVDKLEQYNNSKPLRNSFNRFSAVFALLIALILITPIEIKDNHIMVGKPQFINPLQGVKSFSDLIKKIYP</sequence>
<keyword evidence="1" id="KW-1133">Transmembrane helix</keyword>
<feature type="transmembrane region" description="Helical" evidence="1">
    <location>
        <begin position="18"/>
        <end position="36"/>
    </location>
</feature>
<reference evidence="2 3" key="1">
    <citation type="submission" date="2024-02" db="EMBL/GenBank/DDBJ databases">
        <title>Comparative Genomic Analysis of Flavobacterium Species Causing Columnaris Disease of Freshwater Fish in Thailand: Insights into Virulence and Resistance Mechanisms.</title>
        <authorList>
            <person name="Nguyen D."/>
            <person name="Chokmangmeepisarn P."/>
            <person name="Khianchaikhan K."/>
            <person name="Morishita M."/>
            <person name="Bunnoy A."/>
            <person name="Rodkhum C."/>
        </authorList>
    </citation>
    <scope>NUCLEOTIDE SEQUENCE [LARGE SCALE GENOMIC DNA]</scope>
    <source>
        <strain evidence="2 3">CNRT2201</strain>
    </source>
</reference>
<organism evidence="2 3">
    <name type="scientific">Flavobacterium oreochromis</name>
    <dbReference type="NCBI Taxonomy" id="2906078"/>
    <lineage>
        <taxon>Bacteria</taxon>
        <taxon>Pseudomonadati</taxon>
        <taxon>Bacteroidota</taxon>
        <taxon>Flavobacteriia</taxon>
        <taxon>Flavobacteriales</taxon>
        <taxon>Flavobacteriaceae</taxon>
        <taxon>Flavobacterium</taxon>
    </lineage>
</organism>
<name>A0ABW8P880_9FLAO</name>
<dbReference type="Proteomes" id="UP001621706">
    <property type="component" value="Unassembled WGS sequence"/>
</dbReference>
<keyword evidence="3" id="KW-1185">Reference proteome</keyword>
<feature type="transmembrane region" description="Helical" evidence="1">
    <location>
        <begin position="71"/>
        <end position="93"/>
    </location>
</feature>
<dbReference type="EMBL" id="JAZGZP010000009">
    <property type="protein sequence ID" value="MFK7000686.1"/>
    <property type="molecule type" value="Genomic_DNA"/>
</dbReference>
<feature type="transmembrane region" description="Helical" evidence="1">
    <location>
        <begin position="328"/>
        <end position="346"/>
    </location>
</feature>
<feature type="transmembrane region" description="Helical" evidence="1">
    <location>
        <begin position="122"/>
        <end position="155"/>
    </location>
</feature>
<protein>
    <submittedName>
        <fullName evidence="2">Uncharacterized protein</fullName>
    </submittedName>
</protein>
<gene>
    <name evidence="2" type="ORF">V3I07_07230</name>
</gene>
<evidence type="ECO:0000256" key="1">
    <source>
        <dbReference type="SAM" id="Phobius"/>
    </source>
</evidence>
<keyword evidence="1" id="KW-0472">Membrane</keyword>
<evidence type="ECO:0000313" key="3">
    <source>
        <dbReference type="Proteomes" id="UP001621706"/>
    </source>
</evidence>
<proteinExistence type="predicted"/>
<feature type="transmembrane region" description="Helical" evidence="1">
    <location>
        <begin position="48"/>
        <end position="65"/>
    </location>
</feature>